<dbReference type="EMBL" id="CP113520">
    <property type="protein sequence ID" value="WAJ27068.1"/>
    <property type="molecule type" value="Genomic_DNA"/>
</dbReference>
<proteinExistence type="predicted"/>
<accession>A0ACD4NJT7</accession>
<name>A0ACD4NJT7_9HYPH</name>
<dbReference type="Proteomes" id="UP001163223">
    <property type="component" value="Chromosome"/>
</dbReference>
<organism evidence="1 2">
    <name type="scientific">Antarcticirhabdus aurantiaca</name>
    <dbReference type="NCBI Taxonomy" id="2606717"/>
    <lineage>
        <taxon>Bacteria</taxon>
        <taxon>Pseudomonadati</taxon>
        <taxon>Pseudomonadota</taxon>
        <taxon>Alphaproteobacteria</taxon>
        <taxon>Hyphomicrobiales</taxon>
        <taxon>Aurantimonadaceae</taxon>
        <taxon>Antarcticirhabdus</taxon>
    </lineage>
</organism>
<gene>
    <name evidence="1" type="primary">ybgF</name>
    <name evidence="1" type="ORF">OXU80_19715</name>
</gene>
<protein>
    <submittedName>
        <fullName evidence="1">Tol-pal system protein YbgF</fullName>
    </submittedName>
</protein>
<sequence length="320" mass="33252">MTRPMPLLAVTALAGALFAATPSNAFSLDVGSPFGFGADTPAAPAETAPPVRMAQAGGDPFVRIDQLQEEIRSLNGRIEDLSFQILQMQENMRKQQEDNEFRLQELEGGSGGGGGGNAAPASSGGRRSEAAPAPAGGARATASAESAESADPIRDVLEGGLDVGSVGSTPPAGGGRAAAPAQSSQTVAAITPAGAGELYDLAYNYLLAGDYQLAEDSFRQYSQAYPTAKDAPDAQYWLGESQFAQGEFADAAETFLNAQKNHPKSAKAPEMMLKLGMALAKLDNRETACVTFAEVSKRYPDISASVSRKLAAEKKNSRCG</sequence>
<keyword evidence="2" id="KW-1185">Reference proteome</keyword>
<evidence type="ECO:0000313" key="1">
    <source>
        <dbReference type="EMBL" id="WAJ27068.1"/>
    </source>
</evidence>
<evidence type="ECO:0000313" key="2">
    <source>
        <dbReference type="Proteomes" id="UP001163223"/>
    </source>
</evidence>
<reference evidence="1" key="1">
    <citation type="submission" date="2022-11" db="EMBL/GenBank/DDBJ databases">
        <title>beta-Carotene-producing bacterium, Jeongeuplla avenae sp. nov., alleviates the salt stress of Arabidopsis seedlings.</title>
        <authorList>
            <person name="Jiang L."/>
            <person name="Lee J."/>
        </authorList>
    </citation>
    <scope>NUCLEOTIDE SEQUENCE</scope>
    <source>
        <strain evidence="1">DY_R2A_6</strain>
    </source>
</reference>